<dbReference type="GO" id="GO:0019321">
    <property type="term" value="P:pentose metabolic process"/>
    <property type="evidence" value="ECO:0007669"/>
    <property type="project" value="TreeGrafter"/>
</dbReference>
<keyword evidence="2" id="KW-0808">Transferase</keyword>
<dbReference type="InterPro" id="IPR018485">
    <property type="entry name" value="FGGY_C"/>
</dbReference>
<dbReference type="InterPro" id="IPR006003">
    <property type="entry name" value="FGGY_RbtK-like"/>
</dbReference>
<organism evidence="9 10">
    <name type="scientific">Cephalotrichum gorgonifer</name>
    <dbReference type="NCBI Taxonomy" id="2041049"/>
    <lineage>
        <taxon>Eukaryota</taxon>
        <taxon>Fungi</taxon>
        <taxon>Dikarya</taxon>
        <taxon>Ascomycota</taxon>
        <taxon>Pezizomycotina</taxon>
        <taxon>Sordariomycetes</taxon>
        <taxon>Hypocreomycetidae</taxon>
        <taxon>Microascales</taxon>
        <taxon>Microascaceae</taxon>
        <taxon>Cephalotrichum</taxon>
    </lineage>
</organism>
<evidence type="ECO:0000313" key="10">
    <source>
        <dbReference type="Proteomes" id="UP001187682"/>
    </source>
</evidence>
<dbReference type="CDD" id="cd07782">
    <property type="entry name" value="ASKHA_NBD_FGGY_D-RBK"/>
    <property type="match status" value="1"/>
</dbReference>
<feature type="domain" description="Carbohydrate kinase FGGY C-terminal" evidence="6">
    <location>
        <begin position="1304"/>
        <end position="1518"/>
    </location>
</feature>
<dbReference type="Gene3D" id="1.25.10.10">
    <property type="entry name" value="Leucine-rich Repeat Variant"/>
    <property type="match status" value="1"/>
</dbReference>
<dbReference type="Pfam" id="PF02782">
    <property type="entry name" value="FGGY_C"/>
    <property type="match status" value="1"/>
</dbReference>
<dbReference type="InterPro" id="IPR019451">
    <property type="entry name" value="Rtp1_C1"/>
</dbReference>
<feature type="compositionally biased region" description="Basic and acidic residues" evidence="4">
    <location>
        <begin position="777"/>
        <end position="792"/>
    </location>
</feature>
<feature type="domain" description="RNA polymerase II assembly factor Rtp1 C-terminal" evidence="7">
    <location>
        <begin position="917"/>
        <end position="949"/>
    </location>
</feature>
<dbReference type="SUPFAM" id="SSF53067">
    <property type="entry name" value="Actin-like ATPase domain"/>
    <property type="match status" value="2"/>
</dbReference>
<dbReference type="PANTHER" id="PTHR43435:SF4">
    <property type="entry name" value="FGGY CARBOHYDRATE KINASE DOMAIN-CONTAINING PROTEIN"/>
    <property type="match status" value="1"/>
</dbReference>
<dbReference type="InterPro" id="IPR016024">
    <property type="entry name" value="ARM-type_fold"/>
</dbReference>
<comment type="similarity">
    <text evidence="1">Belongs to the FGGY kinase family.</text>
</comment>
<sequence length="1585" mass="172827">MGNLASTLWNQGRWEEAERLEVQVMETRKTKLGADHLSMLTSMGNLASTLWNQGRWEEAERLQVQVMETSKTKLGANHPDTLTSMNNLAFTWKMDAAGAQEPSPQVKLARSLLETGTAAFDPSSTKSSDETQKARAEFESIIERAGTWSLVQALNGLVKPNAAPAGLRKEAIDALVRIPLRCDGVRATLEFVFSVHPSGTLPQTGESKPDKRGANIAPEALAMATQILSSIPPAISDQTWIDAIAPQLLHLLDASEGPELGRVAGYVISFGILGRRRLGAPGSPGWNAFVNPILYPLKPSLNPNWRAELDRESDEAVDLTRDKVAVSAGSLLLSLRRLSALIHASPSPGVCKRLVGPVLLELWAIASWLNPPEAVKEKYCDVAASLLRMFLKIVSTQKDTDVLIRNLLYTGETNKEEGTVAWKYRLSGEDGLEMVVPRKLEHPPQIQDLEWSEVEQKSAALATTLVESCSDQDISTLFLQLFKRWVSSKSAVFAETIKTKIEDIDTKDPIGGLLEMVVLQQLMEKATDKLISKPGQLLDLICEVFEANNREAQGPEVISVTLSILNHVISAPQFQKSSLKSDVLKLINTSLDQLSRDGAPEVSQTARNLALLLTYRDDLEPAVATPPTDKQVEDRNAYKLAVSYIIDPESPPPVKSEGLNMISSLIQSNSPALDLPAVLVLLSKLLADSEDFINLRVIKMLVQLAGRHPKTVCQEILDHYLDAKETASTDLRLRFGEALVQVIERLGQAFTDSVATQVCEVLLSIASRRGHRPKTAIKQEREARQREKENKEAATAWGGEVPDMSDDVPEEEKMQNEILSRIVEGWESKRGSEDVRMRTSALSILATALETNISGVGPSLVSAGVDLCLFVLAFEPELEKGILRRAAIIYILGFARALDAARREGRRLGFGLTDESREDILRTLKYVEATDNDGLVQRHALDVIESLENLHMANLLHQNGGGGPAVERVVRMDPRLDVYGGGGRINSGPRPRIEEIDQLEQDDHYVGVDVGTGSARACIIDSTGTIKAIASEPIKMWKPQVGYYEQSTTDIWNCICTCVRRVLESSAVAPEKVKGIGFDATCSLAVFTHDTDEPVSVTGPDFANNDGADRNVILWLDHRPEHETEKINATGHNLLRYVGGTMNIEMEMPKVLWLKNNMPPELFARCKFYDLADALTHLATGSETRSFCSAICKQGYVPVGVDGSVKGWQEDFYRDIGLGELADDGFKMVGGVDRVNGKFLSAGELVGKLCEKASKDLGLPTTVAVGSGVIDAYAGWIGTVGVQIPELTDAGVGVDEVAQATTRLAAVAGTSTCHLVMSKEPVFVPGVWGPYRDVLVPGQWMAEGGQSATGELLRHVVESHPAYITGSAFPAGGLGKTSIYEHLNSRLTALAETSGAPFIAHLARHIFFYGDLWGNRSPIADPSMSGALVGMSSDTTADNLALMYYATMEFIAMQTRQIMQAMNLAGHGISSIFMSGGQCRNEILMGLMATVCGVPVVIPEYIGDAVVHGAAMLGAKAAGADAEGKTEDLWDIMKRMSKHGRVVWPRKDEGEKRLLDAKYDIFLEQCRTQREYRDKVDAALAGNGN</sequence>
<evidence type="ECO:0000256" key="1">
    <source>
        <dbReference type="ARBA" id="ARBA00009156"/>
    </source>
</evidence>
<keyword evidence="3" id="KW-0418">Kinase</keyword>
<feature type="domain" description="RNA polymerase II assembly factor Rtp1 C-terminal" evidence="8">
    <location>
        <begin position="640"/>
        <end position="749"/>
    </location>
</feature>
<reference evidence="9" key="1">
    <citation type="submission" date="2018-03" db="EMBL/GenBank/DDBJ databases">
        <authorList>
            <person name="Guldener U."/>
        </authorList>
    </citation>
    <scope>NUCLEOTIDE SEQUENCE</scope>
</reference>
<dbReference type="GO" id="GO:0005737">
    <property type="term" value="C:cytoplasm"/>
    <property type="evidence" value="ECO:0007669"/>
    <property type="project" value="TreeGrafter"/>
</dbReference>
<dbReference type="Gene3D" id="1.25.40.10">
    <property type="entry name" value="Tetratricopeptide repeat domain"/>
    <property type="match status" value="1"/>
</dbReference>
<evidence type="ECO:0000256" key="3">
    <source>
        <dbReference type="ARBA" id="ARBA00022777"/>
    </source>
</evidence>
<dbReference type="GO" id="GO:0019150">
    <property type="term" value="F:D-ribulokinase activity"/>
    <property type="evidence" value="ECO:0007669"/>
    <property type="project" value="TreeGrafter"/>
</dbReference>
<dbReference type="InterPro" id="IPR019414">
    <property type="entry name" value="Rtp1_C2"/>
</dbReference>
<evidence type="ECO:0000259" key="6">
    <source>
        <dbReference type="Pfam" id="PF02782"/>
    </source>
</evidence>
<dbReference type="InterPro" id="IPR011989">
    <property type="entry name" value="ARM-like"/>
</dbReference>
<comment type="caution">
    <text evidence="9">The sequence shown here is derived from an EMBL/GenBank/DDBJ whole genome shotgun (WGS) entry which is preliminary data.</text>
</comment>
<dbReference type="Gene3D" id="1.20.58.2240">
    <property type="match status" value="1"/>
</dbReference>
<evidence type="ECO:0000256" key="4">
    <source>
        <dbReference type="SAM" id="MobiDB-lite"/>
    </source>
</evidence>
<name>A0AAE8MZT4_9PEZI</name>
<keyword evidence="10" id="KW-1185">Reference proteome</keyword>
<dbReference type="InterPro" id="IPR043129">
    <property type="entry name" value="ATPase_NBD"/>
</dbReference>
<feature type="region of interest" description="Disordered" evidence="4">
    <location>
        <begin position="773"/>
        <end position="811"/>
    </location>
</feature>
<dbReference type="PANTHER" id="PTHR43435">
    <property type="entry name" value="RIBULOKINASE"/>
    <property type="match status" value="1"/>
</dbReference>
<dbReference type="NCBIfam" id="TIGR01315">
    <property type="entry name" value="5C_CHO_kinase"/>
    <property type="match status" value="1"/>
</dbReference>
<protein>
    <submittedName>
        <fullName evidence="9">Related to D-ribulokinase</fullName>
    </submittedName>
</protein>
<dbReference type="EMBL" id="ONZQ02000009">
    <property type="protein sequence ID" value="SPO03831.1"/>
    <property type="molecule type" value="Genomic_DNA"/>
</dbReference>
<dbReference type="Pfam" id="PF10304">
    <property type="entry name" value="RTP1_C2"/>
    <property type="match status" value="1"/>
</dbReference>
<gene>
    <name evidence="9" type="ORF">DNG_06514</name>
</gene>
<dbReference type="Pfam" id="PF00370">
    <property type="entry name" value="FGGY_N"/>
    <property type="match status" value="1"/>
</dbReference>
<dbReference type="Gene3D" id="3.30.420.40">
    <property type="match status" value="1"/>
</dbReference>
<dbReference type="InterPro" id="IPR018484">
    <property type="entry name" value="FGGY_N"/>
</dbReference>
<dbReference type="SUPFAM" id="SSF48371">
    <property type="entry name" value="ARM repeat"/>
    <property type="match status" value="1"/>
</dbReference>
<evidence type="ECO:0000259" key="5">
    <source>
        <dbReference type="Pfam" id="PF00370"/>
    </source>
</evidence>
<evidence type="ECO:0000256" key="2">
    <source>
        <dbReference type="ARBA" id="ARBA00022679"/>
    </source>
</evidence>
<accession>A0AAE8MZT4</accession>
<evidence type="ECO:0000259" key="7">
    <source>
        <dbReference type="Pfam" id="PF10304"/>
    </source>
</evidence>
<feature type="domain" description="Carbohydrate kinase FGGY N-terminal" evidence="5">
    <location>
        <begin position="1005"/>
        <end position="1278"/>
    </location>
</feature>
<evidence type="ECO:0000259" key="8">
    <source>
        <dbReference type="Pfam" id="PF10363"/>
    </source>
</evidence>
<dbReference type="SUPFAM" id="SSF48452">
    <property type="entry name" value="TPR-like"/>
    <property type="match status" value="1"/>
</dbReference>
<proteinExistence type="inferred from homology"/>
<dbReference type="Pfam" id="PF10363">
    <property type="entry name" value="RTP1_C1"/>
    <property type="match status" value="1"/>
</dbReference>
<dbReference type="InterPro" id="IPR011990">
    <property type="entry name" value="TPR-like_helical_dom_sf"/>
</dbReference>
<dbReference type="Pfam" id="PF13374">
    <property type="entry name" value="TPR_10"/>
    <property type="match status" value="2"/>
</dbReference>
<dbReference type="Proteomes" id="UP001187682">
    <property type="component" value="Unassembled WGS sequence"/>
</dbReference>
<evidence type="ECO:0000313" key="9">
    <source>
        <dbReference type="EMBL" id="SPO03831.1"/>
    </source>
</evidence>